<accession>A0A5N5D133</accession>
<proteinExistence type="predicted"/>
<protein>
    <submittedName>
        <fullName evidence="2">Uncharacterized protein</fullName>
    </submittedName>
</protein>
<reference evidence="2 3" key="1">
    <citation type="journal article" date="2019" name="Sci. Rep.">
        <title>A multi-omics analysis of the grapevine pathogen Lasiodiplodia theobromae reveals that temperature affects the expression of virulence- and pathogenicity-related genes.</title>
        <authorList>
            <person name="Felix C."/>
            <person name="Meneses R."/>
            <person name="Goncalves M.F.M."/>
            <person name="Tilleman L."/>
            <person name="Duarte A.S."/>
            <person name="Jorrin-Novo J.V."/>
            <person name="Van de Peer Y."/>
            <person name="Deforce D."/>
            <person name="Van Nieuwerburgh F."/>
            <person name="Esteves A.C."/>
            <person name="Alves A."/>
        </authorList>
    </citation>
    <scope>NUCLEOTIDE SEQUENCE [LARGE SCALE GENOMIC DNA]</scope>
    <source>
        <strain evidence="2 3">LA-SOL3</strain>
    </source>
</reference>
<comment type="caution">
    <text evidence="2">The sequence shown here is derived from an EMBL/GenBank/DDBJ whole genome shotgun (WGS) entry which is preliminary data.</text>
</comment>
<dbReference type="AlphaFoldDB" id="A0A5N5D133"/>
<sequence>MALKEPEYKRYFSGPPPDSDNQLDRRTGHQRRIEHHERDVSCSAARCKASEDDPLGEASREDTIKPLRKALGRIRTKPRAKEEEYDIWAVNDEGSKSNVARDS</sequence>
<gene>
    <name evidence="2" type="ORF">DBV05_g9952</name>
</gene>
<name>A0A5N5D133_9PEZI</name>
<keyword evidence="3" id="KW-1185">Reference proteome</keyword>
<feature type="compositionally biased region" description="Basic and acidic residues" evidence="1">
    <location>
        <begin position="1"/>
        <end position="10"/>
    </location>
</feature>
<evidence type="ECO:0000313" key="3">
    <source>
        <dbReference type="Proteomes" id="UP000325902"/>
    </source>
</evidence>
<dbReference type="EMBL" id="VCHE01000103">
    <property type="protein sequence ID" value="KAB2571373.1"/>
    <property type="molecule type" value="Genomic_DNA"/>
</dbReference>
<organism evidence="2 3">
    <name type="scientific">Lasiodiplodia theobromae</name>
    <dbReference type="NCBI Taxonomy" id="45133"/>
    <lineage>
        <taxon>Eukaryota</taxon>
        <taxon>Fungi</taxon>
        <taxon>Dikarya</taxon>
        <taxon>Ascomycota</taxon>
        <taxon>Pezizomycotina</taxon>
        <taxon>Dothideomycetes</taxon>
        <taxon>Dothideomycetes incertae sedis</taxon>
        <taxon>Botryosphaeriales</taxon>
        <taxon>Botryosphaeriaceae</taxon>
        <taxon>Lasiodiplodia</taxon>
    </lineage>
</organism>
<feature type="region of interest" description="Disordered" evidence="1">
    <location>
        <begin position="1"/>
        <end position="63"/>
    </location>
</feature>
<evidence type="ECO:0000313" key="2">
    <source>
        <dbReference type="EMBL" id="KAB2571373.1"/>
    </source>
</evidence>
<evidence type="ECO:0000256" key="1">
    <source>
        <dbReference type="SAM" id="MobiDB-lite"/>
    </source>
</evidence>
<dbReference type="Proteomes" id="UP000325902">
    <property type="component" value="Unassembled WGS sequence"/>
</dbReference>